<dbReference type="EMBL" id="JAEEFW010000002">
    <property type="protein sequence ID" value="MBU4632396.1"/>
    <property type="molecule type" value="Genomic_DNA"/>
</dbReference>
<sequence>MSAVQGRLLEHFLPLREAEEKLLARCTLGQLTRLDKSTPIEATEQNSIRAKFLRFLILGGDHNVKIHESGILLSGAYIEGVLNLKSATITSNLKLRHCRFAEKILLANAQVRGLIDLSHSALRGFSATLLSIDGILCFDKVASSETINLRDSRIGGSLLFRGSQLNGPDGVAFTADRAVIEGSVRLQDDFQAIGEVRFCGASLNSQLIIQNSYFRCMDRLTLNITDSTTRGGVFLSPGFKSEGTVRLTNARIAGTLSLMGASLQGQGGASLSAKNLQVEQELRLTKLEIPLEWVILTDANVKTLNDSPDSWGDRLYLSGFTYSNLLTTRPLTARDRIQWLDKQNPRDAGTDGKKGVASQFKKQPWQQIQKVFEEMGRTEEANQLGMELERRLHKAGLAGRSTLGPHPTLVHHLYGTLLGFGYKPMRLVLFFFLTWFFCATVYWYAALEHAVFAPSDPVVFQHDDYLTCQPEHKAAWAKRFPSRPEPQPEKPEGAGNWYTCETLRGEYTGFSPLGYSLDILLPLIDLQQEKSWGPMTPTPKKDPMEEFDNFTWGHSTRLLVWIETLIGWGISLVLVGMASGLIRKRSNE</sequence>
<gene>
    <name evidence="2" type="ORF">I8747_06160</name>
</gene>
<evidence type="ECO:0000256" key="1">
    <source>
        <dbReference type="SAM" id="Phobius"/>
    </source>
</evidence>
<name>A0AAJ0ZH05_9PSED</name>
<dbReference type="Proteomes" id="UP000787568">
    <property type="component" value="Unassembled WGS sequence"/>
</dbReference>
<keyword evidence="1" id="KW-0472">Membrane</keyword>
<proteinExistence type="predicted"/>
<feature type="transmembrane region" description="Helical" evidence="1">
    <location>
        <begin position="427"/>
        <end position="445"/>
    </location>
</feature>
<dbReference type="RefSeq" id="WP_124336925.1">
    <property type="nucleotide sequence ID" value="NZ_CP027717.1"/>
</dbReference>
<keyword evidence="1" id="KW-1133">Transmembrane helix</keyword>
<protein>
    <recommendedName>
        <fullName evidence="4">Membrane-associated oxidoreductase</fullName>
    </recommendedName>
</protein>
<feature type="transmembrane region" description="Helical" evidence="1">
    <location>
        <begin position="558"/>
        <end position="582"/>
    </location>
</feature>
<comment type="caution">
    <text evidence="2">The sequence shown here is derived from an EMBL/GenBank/DDBJ whole genome shotgun (WGS) entry which is preliminary data.</text>
</comment>
<dbReference type="AlphaFoldDB" id="A0AAJ0ZH05"/>
<accession>A0AAJ0ZH05</accession>
<reference evidence="2" key="1">
    <citation type="submission" date="2020-12" db="EMBL/GenBank/DDBJ databases">
        <title>Generalized mutagenesis with transposon Tn5. A laboratory procedure for the identification of genes responsible for a bacterial phenotype and its regulation, illustrated with phenazine production in Pseudomonas chlororaphis.</title>
        <authorList>
            <person name="Muzio F."/>
            <person name="Sobrero P."/>
            <person name="Agaras B."/>
            <person name="Valverde C."/>
        </authorList>
    </citation>
    <scope>NUCLEOTIDE SEQUENCE</scope>
    <source>
        <strain evidence="2">SMMP3</strain>
    </source>
</reference>
<evidence type="ECO:0008006" key="4">
    <source>
        <dbReference type="Google" id="ProtNLM"/>
    </source>
</evidence>
<keyword evidence="1" id="KW-0812">Transmembrane</keyword>
<organism evidence="2 3">
    <name type="scientific">Pseudomonas chlororaphis subsp. aurantiaca</name>
    <dbReference type="NCBI Taxonomy" id="86192"/>
    <lineage>
        <taxon>Bacteria</taxon>
        <taxon>Pseudomonadati</taxon>
        <taxon>Pseudomonadota</taxon>
        <taxon>Gammaproteobacteria</taxon>
        <taxon>Pseudomonadales</taxon>
        <taxon>Pseudomonadaceae</taxon>
        <taxon>Pseudomonas</taxon>
    </lineage>
</organism>
<evidence type="ECO:0000313" key="2">
    <source>
        <dbReference type="EMBL" id="MBU4632396.1"/>
    </source>
</evidence>
<evidence type="ECO:0000313" key="3">
    <source>
        <dbReference type="Proteomes" id="UP000787568"/>
    </source>
</evidence>